<evidence type="ECO:0000313" key="6">
    <source>
        <dbReference type="Proteomes" id="UP001482186"/>
    </source>
</evidence>
<evidence type="ECO:0000259" key="4">
    <source>
        <dbReference type="PROSITE" id="PS50932"/>
    </source>
</evidence>
<dbReference type="InterPro" id="IPR010982">
    <property type="entry name" value="Lambda_DNA-bd_dom_sf"/>
</dbReference>
<keyword evidence="3" id="KW-0804">Transcription</keyword>
<keyword evidence="2 5" id="KW-0238">DNA-binding</keyword>
<dbReference type="EMBL" id="JBBNFM010000002">
    <property type="protein sequence ID" value="MEQ2453051.1"/>
    <property type="molecule type" value="Genomic_DNA"/>
</dbReference>
<dbReference type="SUPFAM" id="SSF53822">
    <property type="entry name" value="Periplasmic binding protein-like I"/>
    <property type="match status" value="1"/>
</dbReference>
<evidence type="ECO:0000256" key="1">
    <source>
        <dbReference type="ARBA" id="ARBA00023015"/>
    </source>
</evidence>
<dbReference type="Gene3D" id="1.10.260.40">
    <property type="entry name" value="lambda repressor-like DNA-binding domains"/>
    <property type="match status" value="1"/>
</dbReference>
<protein>
    <submittedName>
        <fullName evidence="5">LacI family DNA-binding transcriptional regulator</fullName>
    </submittedName>
</protein>
<accession>A0ABV1EH98</accession>
<dbReference type="PROSITE" id="PS50932">
    <property type="entry name" value="HTH_LACI_2"/>
    <property type="match status" value="1"/>
</dbReference>
<keyword evidence="1" id="KW-0805">Transcription regulation</keyword>
<dbReference type="Pfam" id="PF13377">
    <property type="entry name" value="Peripla_BP_3"/>
    <property type="match status" value="1"/>
</dbReference>
<evidence type="ECO:0000256" key="3">
    <source>
        <dbReference type="ARBA" id="ARBA00023163"/>
    </source>
</evidence>
<name>A0ABV1EH98_9FIRM</name>
<feature type="domain" description="HTH lacI-type" evidence="4">
    <location>
        <begin position="3"/>
        <end position="41"/>
    </location>
</feature>
<dbReference type="SMART" id="SM00354">
    <property type="entry name" value="HTH_LACI"/>
    <property type="match status" value="1"/>
</dbReference>
<dbReference type="RefSeq" id="WP_021944141.1">
    <property type="nucleotide sequence ID" value="NZ_JAOQJS010000002.1"/>
</dbReference>
<sequence>MSITAKELAKILNLSEAAVSMALNDKPGVSTETRKRVLETAHNYAYDFTKIKKPSKSSGIIYLLIYRKHGAVISNNSFFDVLIESINENCSANGYRLYSHHVYEYAAESVTNQLNHIIKSECDGVILLGTEMYKEDFFPFVYLTLPIVVVDTYFNSVKMDCVNINNVQGAQQATHFLIQRRQKMPGYLHSSYSIHNFEERADGYYQALRMAGFAASKAIVHQLPPYMDGAHAEMLAILDNNEPIADSYFADNDLIAAGAMKAFKERGYRIPEDIAIVGFDNVPMCTYLEPNLTTVNVPVKYMGKMAVERLISVINSKQYMPIKIEVNTNLIKRRSV</sequence>
<reference evidence="5 6" key="1">
    <citation type="submission" date="2024-04" db="EMBL/GenBank/DDBJ databases">
        <title>Human intestinal bacterial collection.</title>
        <authorList>
            <person name="Pauvert C."/>
            <person name="Hitch T.C.A."/>
            <person name="Clavel T."/>
        </authorList>
    </citation>
    <scope>NUCLEOTIDE SEQUENCE [LARGE SCALE GENOMIC DNA]</scope>
    <source>
        <strain evidence="5 6">CLA-AA-H141</strain>
    </source>
</reference>
<gene>
    <name evidence="5" type="ORF">AAAT04_03190</name>
</gene>
<evidence type="ECO:0000256" key="2">
    <source>
        <dbReference type="ARBA" id="ARBA00023125"/>
    </source>
</evidence>
<dbReference type="Gene3D" id="3.40.50.2300">
    <property type="match status" value="2"/>
</dbReference>
<dbReference type="InterPro" id="IPR046335">
    <property type="entry name" value="LacI/GalR-like_sensor"/>
</dbReference>
<dbReference type="PANTHER" id="PTHR30146">
    <property type="entry name" value="LACI-RELATED TRANSCRIPTIONAL REPRESSOR"/>
    <property type="match status" value="1"/>
</dbReference>
<comment type="caution">
    <text evidence="5">The sequence shown here is derived from an EMBL/GenBank/DDBJ whole genome shotgun (WGS) entry which is preliminary data.</text>
</comment>
<keyword evidence="6" id="KW-1185">Reference proteome</keyword>
<evidence type="ECO:0000313" key="5">
    <source>
        <dbReference type="EMBL" id="MEQ2453051.1"/>
    </source>
</evidence>
<dbReference type="Proteomes" id="UP001482186">
    <property type="component" value="Unassembled WGS sequence"/>
</dbReference>
<organism evidence="5 6">
    <name type="scientific">Coprococcus ammoniilyticus</name>
    <dbReference type="NCBI Taxonomy" id="2981785"/>
    <lineage>
        <taxon>Bacteria</taxon>
        <taxon>Bacillati</taxon>
        <taxon>Bacillota</taxon>
        <taxon>Clostridia</taxon>
        <taxon>Lachnospirales</taxon>
        <taxon>Lachnospiraceae</taxon>
        <taxon>Coprococcus</taxon>
    </lineage>
</organism>
<dbReference type="SUPFAM" id="SSF47413">
    <property type="entry name" value="lambda repressor-like DNA-binding domains"/>
    <property type="match status" value="1"/>
</dbReference>
<dbReference type="InterPro" id="IPR000843">
    <property type="entry name" value="HTH_LacI"/>
</dbReference>
<dbReference type="GO" id="GO:0003677">
    <property type="term" value="F:DNA binding"/>
    <property type="evidence" value="ECO:0007669"/>
    <property type="project" value="UniProtKB-KW"/>
</dbReference>
<proteinExistence type="predicted"/>
<dbReference type="PANTHER" id="PTHR30146:SF109">
    <property type="entry name" value="HTH-TYPE TRANSCRIPTIONAL REGULATOR GALS"/>
    <property type="match status" value="1"/>
</dbReference>
<dbReference type="InterPro" id="IPR028082">
    <property type="entry name" value="Peripla_BP_I"/>
</dbReference>
<dbReference type="CDD" id="cd01392">
    <property type="entry name" value="HTH_LacI"/>
    <property type="match status" value="1"/>
</dbReference>